<evidence type="ECO:0000256" key="8">
    <source>
        <dbReference type="PIRSR" id="PIRSR001589-1"/>
    </source>
</evidence>
<dbReference type="PIRSF" id="PIRSF001589">
    <property type="entry name" value="Asn_synthetase_glu-h"/>
    <property type="match status" value="1"/>
</dbReference>
<proteinExistence type="inferred from homology"/>
<dbReference type="GO" id="GO:0006529">
    <property type="term" value="P:asparagine biosynthetic process"/>
    <property type="evidence" value="ECO:0007669"/>
    <property type="project" value="UniProtKB-KW"/>
</dbReference>
<keyword evidence="8" id="KW-0061">Asparagine biosynthesis</keyword>
<dbReference type="OrthoDB" id="9763290at2"/>
<dbReference type="InterPro" id="IPR014729">
    <property type="entry name" value="Rossmann-like_a/b/a_fold"/>
</dbReference>
<sequence>MCGIHLLLSRSENRRESIVRMMRAGQHRGPDHSSWTMASDEILIAANRLKTLDLRVEANQPLFDEDSGAFLSWNGFLYNYQDLRNQLISEGLTFKSTSDGEVLLNWLIKKGKDGVKYVQGMYAFAFVQGTNILLGRDPVGMKSLYFASDGDTLACSSECRSLLASGCFPRKLDSAQISPYFYLRHALPNATFYSGIEEIAPGELREIEWGAATPESSIRSINVSRPAQKLSLDSFEEVLTDAVLKHLHADVPVGMILSGGADSSLLYQLWHQETGTPLPSFTVGFEHSYNGQYRDAEFASRLANKYRGEHQELRLTPEWVLENWPEYINTLDQPVGDSAGFLTWAIAQQARESVKILISGVGADELFAGYNRHQAFKTYLRHPNFWQKAAPLLQRIPFTGRKLQKFTASLQPTVQRTFMNFSALSPLPEGLATQLDPMYPLRNGDLKAALDWDRRVYLVQDLLKIHDNACMAYGIEGRAPFLDWQVLEFADRLSEQELLDASPKFWVKSILKKHGMDQFANRKKLGFGLPLKEWLTGHPGFRSAVLSSVKEFGKIHNDLVPLEWREMVRQPEKYLGEHFLLLFNIFLLSGWINANRL</sequence>
<dbReference type="PROSITE" id="PS51278">
    <property type="entry name" value="GATASE_TYPE_2"/>
    <property type="match status" value="1"/>
</dbReference>
<evidence type="ECO:0000256" key="2">
    <source>
        <dbReference type="ARBA" id="ARBA00005752"/>
    </source>
</evidence>
<evidence type="ECO:0000259" key="10">
    <source>
        <dbReference type="PROSITE" id="PS51278"/>
    </source>
</evidence>
<dbReference type="InterPro" id="IPR033738">
    <property type="entry name" value="AsnB_N"/>
</dbReference>
<evidence type="ECO:0000313" key="12">
    <source>
        <dbReference type="Proteomes" id="UP000184513"/>
    </source>
</evidence>
<dbReference type="InterPro" id="IPR006426">
    <property type="entry name" value="Asn_synth_AEB"/>
</dbReference>
<dbReference type="AlphaFoldDB" id="A0A1M7JVU7"/>
<gene>
    <name evidence="11" type="ORF">SAMN04488057_102181</name>
</gene>
<feature type="active site" description="For GATase activity" evidence="8">
    <location>
        <position position="2"/>
    </location>
</feature>
<comment type="catalytic activity">
    <reaction evidence="7">
        <text>L-aspartate + L-glutamine + ATP + H2O = L-asparagine + L-glutamate + AMP + diphosphate + H(+)</text>
        <dbReference type="Rhea" id="RHEA:12228"/>
        <dbReference type="ChEBI" id="CHEBI:15377"/>
        <dbReference type="ChEBI" id="CHEBI:15378"/>
        <dbReference type="ChEBI" id="CHEBI:29985"/>
        <dbReference type="ChEBI" id="CHEBI:29991"/>
        <dbReference type="ChEBI" id="CHEBI:30616"/>
        <dbReference type="ChEBI" id="CHEBI:33019"/>
        <dbReference type="ChEBI" id="CHEBI:58048"/>
        <dbReference type="ChEBI" id="CHEBI:58359"/>
        <dbReference type="ChEBI" id="CHEBI:456215"/>
        <dbReference type="EC" id="6.3.5.4"/>
    </reaction>
</comment>
<evidence type="ECO:0000256" key="6">
    <source>
        <dbReference type="ARBA" id="ARBA00022962"/>
    </source>
</evidence>
<evidence type="ECO:0000256" key="9">
    <source>
        <dbReference type="PIRSR" id="PIRSR001589-2"/>
    </source>
</evidence>
<evidence type="ECO:0000256" key="5">
    <source>
        <dbReference type="ARBA" id="ARBA00022840"/>
    </source>
</evidence>
<dbReference type="Pfam" id="PF13537">
    <property type="entry name" value="GATase_7"/>
    <property type="match status" value="1"/>
</dbReference>
<dbReference type="SUPFAM" id="SSF56235">
    <property type="entry name" value="N-terminal nucleophile aminohydrolases (Ntn hydrolases)"/>
    <property type="match status" value="1"/>
</dbReference>
<evidence type="ECO:0000256" key="4">
    <source>
        <dbReference type="ARBA" id="ARBA00022741"/>
    </source>
</evidence>
<dbReference type="InterPro" id="IPR017932">
    <property type="entry name" value="GATase_2_dom"/>
</dbReference>
<dbReference type="CDD" id="cd00712">
    <property type="entry name" value="AsnB"/>
    <property type="match status" value="1"/>
</dbReference>
<dbReference type="EC" id="6.3.5.4" evidence="3"/>
<dbReference type="Gene3D" id="3.40.50.620">
    <property type="entry name" value="HUPs"/>
    <property type="match status" value="1"/>
</dbReference>
<dbReference type="STRING" id="388280.SAMN04488057_102181"/>
<feature type="binding site" evidence="9">
    <location>
        <position position="99"/>
    </location>
    <ligand>
        <name>L-glutamine</name>
        <dbReference type="ChEBI" id="CHEBI:58359"/>
    </ligand>
</feature>
<organism evidence="11 12">
    <name type="scientific">Cyclobacterium lianum</name>
    <dbReference type="NCBI Taxonomy" id="388280"/>
    <lineage>
        <taxon>Bacteria</taxon>
        <taxon>Pseudomonadati</taxon>
        <taxon>Bacteroidota</taxon>
        <taxon>Cytophagia</taxon>
        <taxon>Cytophagales</taxon>
        <taxon>Cyclobacteriaceae</taxon>
        <taxon>Cyclobacterium</taxon>
    </lineage>
</organism>
<dbReference type="CDD" id="cd01991">
    <property type="entry name" value="Asn_synthase_B_C"/>
    <property type="match status" value="1"/>
</dbReference>
<dbReference type="GO" id="GO:0005829">
    <property type="term" value="C:cytosol"/>
    <property type="evidence" value="ECO:0007669"/>
    <property type="project" value="TreeGrafter"/>
</dbReference>
<dbReference type="RefSeq" id="WP_073092144.1">
    <property type="nucleotide sequence ID" value="NZ_FRCY01000002.1"/>
</dbReference>
<dbReference type="SUPFAM" id="SSF52402">
    <property type="entry name" value="Adenine nucleotide alpha hydrolases-like"/>
    <property type="match status" value="1"/>
</dbReference>
<dbReference type="PANTHER" id="PTHR43284">
    <property type="entry name" value="ASPARAGINE SYNTHETASE (GLUTAMINE-HYDROLYZING)"/>
    <property type="match status" value="1"/>
</dbReference>
<feature type="domain" description="Glutamine amidotransferase type-2" evidence="10">
    <location>
        <begin position="2"/>
        <end position="210"/>
    </location>
</feature>
<name>A0A1M7JVU7_9BACT</name>
<keyword evidence="5 9" id="KW-0067">ATP-binding</keyword>
<dbReference type="InterPro" id="IPR001962">
    <property type="entry name" value="Asn_synthase"/>
</dbReference>
<evidence type="ECO:0000256" key="3">
    <source>
        <dbReference type="ARBA" id="ARBA00012737"/>
    </source>
</evidence>
<dbReference type="Gene3D" id="3.60.20.10">
    <property type="entry name" value="Glutamine Phosphoribosylpyrophosphate, subunit 1, domain 1"/>
    <property type="match status" value="1"/>
</dbReference>
<evidence type="ECO:0000313" key="11">
    <source>
        <dbReference type="EMBL" id="SHM57114.1"/>
    </source>
</evidence>
<protein>
    <recommendedName>
        <fullName evidence="3">asparagine synthase (glutamine-hydrolyzing)</fullName>
        <ecNumber evidence="3">6.3.5.4</ecNumber>
    </recommendedName>
</protein>
<feature type="binding site" evidence="9">
    <location>
        <begin position="359"/>
        <end position="360"/>
    </location>
    <ligand>
        <name>ATP</name>
        <dbReference type="ChEBI" id="CHEBI:30616"/>
    </ligand>
</feature>
<dbReference type="PANTHER" id="PTHR43284:SF1">
    <property type="entry name" value="ASPARAGINE SYNTHETASE"/>
    <property type="match status" value="1"/>
</dbReference>
<dbReference type="Proteomes" id="UP000184513">
    <property type="component" value="Unassembled WGS sequence"/>
</dbReference>
<keyword evidence="6 8" id="KW-0315">Glutamine amidotransferase</keyword>
<feature type="binding site" evidence="9">
    <location>
        <position position="283"/>
    </location>
    <ligand>
        <name>ATP</name>
        <dbReference type="ChEBI" id="CHEBI:30616"/>
    </ligand>
</feature>
<dbReference type="EMBL" id="FRCY01000002">
    <property type="protein sequence ID" value="SHM57114.1"/>
    <property type="molecule type" value="Genomic_DNA"/>
</dbReference>
<comment type="pathway">
    <text evidence="1">Amino-acid biosynthesis; L-asparagine biosynthesis; L-asparagine from L-aspartate (L-Gln route): step 1/1.</text>
</comment>
<keyword evidence="12" id="KW-1185">Reference proteome</keyword>
<dbReference type="Pfam" id="PF00733">
    <property type="entry name" value="Asn_synthase"/>
    <property type="match status" value="1"/>
</dbReference>
<dbReference type="GO" id="GO:0004066">
    <property type="term" value="F:asparagine synthase (glutamine-hydrolyzing) activity"/>
    <property type="evidence" value="ECO:0007669"/>
    <property type="project" value="UniProtKB-EC"/>
</dbReference>
<evidence type="ECO:0000256" key="7">
    <source>
        <dbReference type="ARBA" id="ARBA00048741"/>
    </source>
</evidence>
<reference evidence="11 12" key="1">
    <citation type="submission" date="2016-11" db="EMBL/GenBank/DDBJ databases">
        <authorList>
            <person name="Jaros S."/>
            <person name="Januszkiewicz K."/>
            <person name="Wedrychowicz H."/>
        </authorList>
    </citation>
    <scope>NUCLEOTIDE SEQUENCE [LARGE SCALE GENOMIC DNA]</scope>
    <source>
        <strain evidence="11 12">CGMCC 1.6102</strain>
    </source>
</reference>
<dbReference type="InterPro" id="IPR029055">
    <property type="entry name" value="Ntn_hydrolases_N"/>
</dbReference>
<keyword evidence="4 9" id="KW-0547">Nucleotide-binding</keyword>
<evidence type="ECO:0000256" key="1">
    <source>
        <dbReference type="ARBA" id="ARBA00005187"/>
    </source>
</evidence>
<dbReference type="InterPro" id="IPR051786">
    <property type="entry name" value="ASN_synthetase/amidase"/>
</dbReference>
<keyword evidence="8" id="KW-0028">Amino-acid biosynthesis</keyword>
<comment type="similarity">
    <text evidence="2">Belongs to the asparagine synthetase family.</text>
</comment>
<dbReference type="NCBIfam" id="TIGR01536">
    <property type="entry name" value="asn_synth_AEB"/>
    <property type="match status" value="1"/>
</dbReference>
<accession>A0A1M7JVU7</accession>
<dbReference type="GO" id="GO:0005524">
    <property type="term" value="F:ATP binding"/>
    <property type="evidence" value="ECO:0007669"/>
    <property type="project" value="UniProtKB-KW"/>
</dbReference>